<proteinExistence type="predicted"/>
<name>A0A4Q7W2W3_9ACTN</name>
<gene>
    <name evidence="1" type="ORF">EV645_7583</name>
</gene>
<evidence type="ECO:0000313" key="1">
    <source>
        <dbReference type="EMBL" id="RZU03551.1"/>
    </source>
</evidence>
<protein>
    <submittedName>
        <fullName evidence="1">Uncharacterized protein</fullName>
    </submittedName>
</protein>
<dbReference type="AlphaFoldDB" id="A0A4Q7W2W3"/>
<dbReference type="Proteomes" id="UP000292027">
    <property type="component" value="Unassembled WGS sequence"/>
</dbReference>
<reference evidence="1 2" key="1">
    <citation type="journal article" date="2015" name="Stand. Genomic Sci.">
        <title>Genomic Encyclopedia of Bacterial and Archaeal Type Strains, Phase III: the genomes of soil and plant-associated and newly described type strains.</title>
        <authorList>
            <person name="Whitman W.B."/>
            <person name="Woyke T."/>
            <person name="Klenk H.P."/>
            <person name="Zhou Y."/>
            <person name="Lilburn T.G."/>
            <person name="Beck B.J."/>
            <person name="De Vos P."/>
            <person name="Vandamme P."/>
            <person name="Eisen J.A."/>
            <person name="Garrity G."/>
            <person name="Hugenholtz P."/>
            <person name="Kyrpides N.C."/>
        </authorList>
    </citation>
    <scope>NUCLEOTIDE SEQUENCE [LARGE SCALE GENOMIC DNA]</scope>
    <source>
        <strain evidence="1 2">VKM Ac-2540</strain>
    </source>
</reference>
<organism evidence="1 2">
    <name type="scientific">Kribbella rubisoli</name>
    <dbReference type="NCBI Taxonomy" id="3075929"/>
    <lineage>
        <taxon>Bacteria</taxon>
        <taxon>Bacillati</taxon>
        <taxon>Actinomycetota</taxon>
        <taxon>Actinomycetes</taxon>
        <taxon>Propionibacteriales</taxon>
        <taxon>Kribbellaceae</taxon>
        <taxon>Kribbella</taxon>
    </lineage>
</organism>
<evidence type="ECO:0000313" key="2">
    <source>
        <dbReference type="Proteomes" id="UP000292027"/>
    </source>
</evidence>
<comment type="caution">
    <text evidence="1">The sequence shown here is derived from an EMBL/GenBank/DDBJ whole genome shotgun (WGS) entry which is preliminary data.</text>
</comment>
<sequence>MNSPSLPAPQPVDNSGGMGLFLATVNAMPLDIPAFNNAFGRARDRVRGTQPVDVPAEQERLRALVPADASDDHRAWTDRLIARLAEPPAPPREWSELYYEADRIHAAAYPPRGNTDEKIAMLAEARRRIWEIADRASEDEADDIRAMTEDLESMERWISDPSFPLTDTPFPASDA</sequence>
<keyword evidence="2" id="KW-1185">Reference proteome</keyword>
<accession>A0A4Q7W2W3</accession>
<dbReference type="EMBL" id="SHKR01000017">
    <property type="protein sequence ID" value="RZU03551.1"/>
    <property type="molecule type" value="Genomic_DNA"/>
</dbReference>